<accession>A0A7H8QIH4</accession>
<evidence type="ECO:0000259" key="1">
    <source>
        <dbReference type="Pfam" id="PF13391"/>
    </source>
</evidence>
<dbReference type="Pfam" id="PF13391">
    <property type="entry name" value="HNH_2"/>
    <property type="match status" value="1"/>
</dbReference>
<dbReference type="RefSeq" id="XP_035339621.1">
    <property type="nucleotide sequence ID" value="XM_035483728.1"/>
</dbReference>
<feature type="domain" description="HNH nuclease" evidence="1">
    <location>
        <begin position="2"/>
        <end position="82"/>
    </location>
</feature>
<proteinExistence type="predicted"/>
<organism evidence="2 3">
    <name type="scientific">Talaromyces rugulosus</name>
    <name type="common">Penicillium rugulosum</name>
    <dbReference type="NCBI Taxonomy" id="121627"/>
    <lineage>
        <taxon>Eukaryota</taxon>
        <taxon>Fungi</taxon>
        <taxon>Dikarya</taxon>
        <taxon>Ascomycota</taxon>
        <taxon>Pezizomycotina</taxon>
        <taxon>Eurotiomycetes</taxon>
        <taxon>Eurotiomycetidae</taxon>
        <taxon>Eurotiales</taxon>
        <taxon>Trichocomaceae</taxon>
        <taxon>Talaromyces</taxon>
        <taxon>Talaromyces sect. Islandici</taxon>
    </lineage>
</organism>
<keyword evidence="3" id="KW-1185">Reference proteome</keyword>
<name>A0A7H8QIH4_TALRU</name>
<dbReference type="AlphaFoldDB" id="A0A7H8QIH4"/>
<dbReference type="EMBL" id="CP055898">
    <property type="protein sequence ID" value="QKX53442.1"/>
    <property type="molecule type" value="Genomic_DNA"/>
</dbReference>
<reference evidence="3" key="1">
    <citation type="submission" date="2020-06" db="EMBL/GenBank/DDBJ databases">
        <title>A chromosome-scale genome assembly of Talaromyces rugulosus W13939.</title>
        <authorList>
            <person name="Wang B."/>
            <person name="Guo L."/>
            <person name="Ye K."/>
            <person name="Wang L."/>
        </authorList>
    </citation>
    <scope>NUCLEOTIDE SEQUENCE [LARGE SCALE GENOMIC DNA]</scope>
    <source>
        <strain evidence="3">W13939</strain>
    </source>
</reference>
<evidence type="ECO:0000313" key="2">
    <source>
        <dbReference type="EMBL" id="QKX53442.1"/>
    </source>
</evidence>
<sequence length="159" mass="18455">MVLTKIENPIVMEHAHIYPFSLGIAGQRQSFWDGLRLFWLEEVVDIWHEILGTAQGTERLVNTMMLDCTSHRAWGAALFAFKFEKISEDKRQMNLKFYWLPRRTMEPQMTLSKEEFLKSPEIPSERSLGPGFLQFFTVRTGQTIKSGDIITLYTLGSNH</sequence>
<gene>
    <name evidence="2" type="ORF">TRUGW13939_00521</name>
</gene>
<dbReference type="Proteomes" id="UP000509510">
    <property type="component" value="Chromosome I"/>
</dbReference>
<dbReference type="GeneID" id="55988034"/>
<protein>
    <recommendedName>
        <fullName evidence="1">HNH nuclease domain-containing protein</fullName>
    </recommendedName>
</protein>
<dbReference type="InterPro" id="IPR003615">
    <property type="entry name" value="HNH_nuc"/>
</dbReference>
<evidence type="ECO:0000313" key="3">
    <source>
        <dbReference type="Proteomes" id="UP000509510"/>
    </source>
</evidence>
<dbReference type="KEGG" id="trg:TRUGW13939_00521"/>
<dbReference type="OrthoDB" id="4227371at2759"/>